<proteinExistence type="inferred from homology"/>
<evidence type="ECO:0000259" key="9">
    <source>
        <dbReference type="Pfam" id="PF12704"/>
    </source>
</evidence>
<evidence type="ECO:0008006" key="12">
    <source>
        <dbReference type="Google" id="ProtNLM"/>
    </source>
</evidence>
<keyword evidence="6 7" id="KW-0472">Membrane</keyword>
<dbReference type="GO" id="GO:0044874">
    <property type="term" value="P:lipoprotein localization to outer membrane"/>
    <property type="evidence" value="ECO:0007669"/>
    <property type="project" value="TreeGrafter"/>
</dbReference>
<evidence type="ECO:0000256" key="7">
    <source>
        <dbReference type="SAM" id="Phobius"/>
    </source>
</evidence>
<comment type="similarity">
    <text evidence="2">Belongs to the ABC-4 integral membrane protein family. LolC/E subfamily.</text>
</comment>
<evidence type="ECO:0000256" key="4">
    <source>
        <dbReference type="ARBA" id="ARBA00022692"/>
    </source>
</evidence>
<evidence type="ECO:0000256" key="6">
    <source>
        <dbReference type="ARBA" id="ARBA00023136"/>
    </source>
</evidence>
<feature type="domain" description="MacB-like periplasmic core" evidence="9">
    <location>
        <begin position="26"/>
        <end position="256"/>
    </location>
</feature>
<evidence type="ECO:0000313" key="10">
    <source>
        <dbReference type="EMBL" id="PKF73357.1"/>
    </source>
</evidence>
<dbReference type="AlphaFoldDB" id="A0A2I0CV63"/>
<comment type="caution">
    <text evidence="10">The sequence shown here is derived from an EMBL/GenBank/DDBJ whole genome shotgun (WGS) entry which is preliminary data.</text>
</comment>
<evidence type="ECO:0000256" key="1">
    <source>
        <dbReference type="ARBA" id="ARBA00004651"/>
    </source>
</evidence>
<feature type="domain" description="ABC3 transporter permease C-terminal" evidence="8">
    <location>
        <begin position="288"/>
        <end position="396"/>
    </location>
</feature>
<comment type="subcellular location">
    <subcellularLocation>
        <location evidence="1">Cell membrane</location>
        <topology evidence="1">Multi-pass membrane protein</topology>
    </subcellularLocation>
</comment>
<sequence>MPQAWRTHWTEWLIALRFLLENRQQSLLIILGIAVGSAVIVFITALITGLQANVVERTLGSQAHIRILPPDEFNRLAPLADGSQLLLRESPRAQRLRSISNWQALLALLDEHPQVRAVSPVVSGPALARRGVARTSVALLGVDLPRYLRIIPLQRHMRAGTLRLAADQALIGQQLTEELGLGIGDKLRLDAGGGRDAVVDIVGIFELGVRELDTRYVYLELRQAQTLLDLPGGVTVLETTVDDIFAAEQVAQRLQRLTGLKVQSWMETNGQLLNALSSQSMTTQMIRLFVGISVAFGIASVLAVSVVQRTREIGILRAMGSPRGQILRVFLIQGGLFGLCGSAVGGLAGWGLIQLFNLFGKRLFEISVAPDLIPLAMLVASLSGVLAAAWPARRAALLDPAVAIRYV</sequence>
<keyword evidence="4 7" id="KW-0812">Transmembrane</keyword>
<evidence type="ECO:0000313" key="11">
    <source>
        <dbReference type="Proteomes" id="UP000242861"/>
    </source>
</evidence>
<dbReference type="PANTHER" id="PTHR30489">
    <property type="entry name" value="LIPOPROTEIN-RELEASING SYSTEM TRANSMEMBRANE PROTEIN LOLE"/>
    <property type="match status" value="1"/>
</dbReference>
<dbReference type="InterPro" id="IPR025857">
    <property type="entry name" value="MacB_PCD"/>
</dbReference>
<dbReference type="PANTHER" id="PTHR30489:SF0">
    <property type="entry name" value="LIPOPROTEIN-RELEASING SYSTEM TRANSMEMBRANE PROTEIN LOLE"/>
    <property type="match status" value="1"/>
</dbReference>
<feature type="transmembrane region" description="Helical" evidence="7">
    <location>
        <begin position="27"/>
        <end position="50"/>
    </location>
</feature>
<accession>A0A2I0CV63</accession>
<keyword evidence="5 7" id="KW-1133">Transmembrane helix</keyword>
<dbReference type="Pfam" id="PF12704">
    <property type="entry name" value="MacB_PCD"/>
    <property type="match status" value="1"/>
</dbReference>
<dbReference type="RefSeq" id="WP_101192347.1">
    <property type="nucleotide sequence ID" value="NZ_PIYS01000001.1"/>
</dbReference>
<evidence type="ECO:0000256" key="3">
    <source>
        <dbReference type="ARBA" id="ARBA00022475"/>
    </source>
</evidence>
<keyword evidence="3" id="KW-1003">Cell membrane</keyword>
<dbReference type="EMBL" id="PIYS01000001">
    <property type="protein sequence ID" value="PKF73357.1"/>
    <property type="molecule type" value="Genomic_DNA"/>
</dbReference>
<dbReference type="GO" id="GO:0098797">
    <property type="term" value="C:plasma membrane protein complex"/>
    <property type="evidence" value="ECO:0007669"/>
    <property type="project" value="TreeGrafter"/>
</dbReference>
<dbReference type="InterPro" id="IPR003838">
    <property type="entry name" value="ABC3_permease_C"/>
</dbReference>
<protein>
    <recommendedName>
        <fullName evidence="12">ABC transporter permease</fullName>
    </recommendedName>
</protein>
<dbReference type="Pfam" id="PF02687">
    <property type="entry name" value="FtsX"/>
    <property type="match status" value="1"/>
</dbReference>
<evidence type="ECO:0000256" key="2">
    <source>
        <dbReference type="ARBA" id="ARBA00005236"/>
    </source>
</evidence>
<name>A0A2I0CV63_9PSED</name>
<evidence type="ECO:0000256" key="5">
    <source>
        <dbReference type="ARBA" id="ARBA00022989"/>
    </source>
</evidence>
<gene>
    <name evidence="10" type="ORF">CW360_00295</name>
</gene>
<dbReference type="InterPro" id="IPR051447">
    <property type="entry name" value="Lipoprotein-release_system"/>
</dbReference>
<dbReference type="Proteomes" id="UP000242861">
    <property type="component" value="Unassembled WGS sequence"/>
</dbReference>
<feature type="transmembrane region" description="Helical" evidence="7">
    <location>
        <begin position="327"/>
        <end position="352"/>
    </location>
</feature>
<evidence type="ECO:0000259" key="8">
    <source>
        <dbReference type="Pfam" id="PF02687"/>
    </source>
</evidence>
<reference evidence="11" key="1">
    <citation type="submission" date="2017-12" db="EMBL/GenBank/DDBJ databases">
        <authorList>
            <person name="Yu X.-Y."/>
        </authorList>
    </citation>
    <scope>NUCLEOTIDE SEQUENCE [LARGE SCALE GENOMIC DNA]</scope>
    <source>
        <strain evidence="11">ZYSR67-Z</strain>
    </source>
</reference>
<organism evidence="10 11">
    <name type="scientific">Pseudomonas fluvialis</name>
    <dbReference type="NCBI Taxonomy" id="1793966"/>
    <lineage>
        <taxon>Bacteria</taxon>
        <taxon>Pseudomonadati</taxon>
        <taxon>Pseudomonadota</taxon>
        <taxon>Gammaproteobacteria</taxon>
        <taxon>Pseudomonadales</taxon>
        <taxon>Pseudomonadaceae</taxon>
        <taxon>Pseudomonas</taxon>
    </lineage>
</organism>
<feature type="transmembrane region" description="Helical" evidence="7">
    <location>
        <begin position="285"/>
        <end position="307"/>
    </location>
</feature>
<feature type="transmembrane region" description="Helical" evidence="7">
    <location>
        <begin position="372"/>
        <end position="390"/>
    </location>
</feature>